<dbReference type="PATRIC" id="fig|999413.4.peg.4702"/>
<name>N9UZV7_CLOIN</name>
<reference evidence="1 2" key="1">
    <citation type="submission" date="2013-01" db="EMBL/GenBank/DDBJ databases">
        <title>The Genome Sequence of Clostridium innocuum 2959.</title>
        <authorList>
            <consortium name="The Broad Institute Genome Sequencing Platform"/>
            <person name="Earl A."/>
            <person name="Ward D."/>
            <person name="Feldgarden M."/>
            <person name="Gevers D."/>
            <person name="Courvalin P."/>
            <person name="Lambert T."/>
            <person name="Walker B."/>
            <person name="Young S.K."/>
            <person name="Zeng Q."/>
            <person name="Gargeya S."/>
            <person name="Fitzgerald M."/>
            <person name="Haas B."/>
            <person name="Abouelleil A."/>
            <person name="Alvarado L."/>
            <person name="Arachchi H.M."/>
            <person name="Berlin A.M."/>
            <person name="Chapman S.B."/>
            <person name="Dewar J."/>
            <person name="Goldberg J."/>
            <person name="Griggs A."/>
            <person name="Gujja S."/>
            <person name="Hansen M."/>
            <person name="Howarth C."/>
            <person name="Imamovic A."/>
            <person name="Larimer J."/>
            <person name="McCowan C."/>
            <person name="Murphy C."/>
            <person name="Neiman D."/>
            <person name="Pearson M."/>
            <person name="Priest M."/>
            <person name="Roberts A."/>
            <person name="Saif S."/>
            <person name="Shea T."/>
            <person name="Sisk P."/>
            <person name="Sykes S."/>
            <person name="Wortman J."/>
            <person name="Nusbaum C."/>
            <person name="Birren B."/>
        </authorList>
    </citation>
    <scope>NUCLEOTIDE SEQUENCE [LARGE SCALE GENOMIC DNA]</scope>
    <source>
        <strain evidence="1 2">2959</strain>
    </source>
</reference>
<accession>N9UZV7</accession>
<dbReference type="RefSeq" id="WP_002610936.1">
    <property type="nucleotide sequence ID" value="NZ_CAXSUL010000055.1"/>
</dbReference>
<dbReference type="HOGENOM" id="CLU_2988565_0_0_9"/>
<organism evidence="1 2">
    <name type="scientific">[Clostridium] innocuum 2959</name>
    <dbReference type="NCBI Taxonomy" id="999413"/>
    <lineage>
        <taxon>Bacteria</taxon>
        <taxon>Bacillati</taxon>
        <taxon>Bacillota</taxon>
        <taxon>Clostridia</taxon>
        <taxon>Eubacteriales</taxon>
        <taxon>Clostridiaceae</taxon>
        <taxon>Clostridium</taxon>
    </lineage>
</organism>
<proteinExistence type="predicted"/>
<keyword evidence="2" id="KW-1185">Reference proteome</keyword>
<dbReference type="Proteomes" id="UP000013051">
    <property type="component" value="Unassembled WGS sequence"/>
</dbReference>
<evidence type="ECO:0000313" key="1">
    <source>
        <dbReference type="EMBL" id="ENY83955.1"/>
    </source>
</evidence>
<dbReference type="EMBL" id="AGYV01000012">
    <property type="protein sequence ID" value="ENY83955.1"/>
    <property type="molecule type" value="Genomic_DNA"/>
</dbReference>
<sequence length="57" mass="6814">MTSSAYQDLLKTQKEILELGMYCKKFNITKAELQDLASKKRYEEEKEEHDRRTKGRC</sequence>
<gene>
    <name evidence="1" type="ORF">HMPREF1094_04386</name>
</gene>
<comment type="caution">
    <text evidence="1">The sequence shown here is derived from an EMBL/GenBank/DDBJ whole genome shotgun (WGS) entry which is preliminary data.</text>
</comment>
<evidence type="ECO:0000313" key="2">
    <source>
        <dbReference type="Proteomes" id="UP000013051"/>
    </source>
</evidence>
<protein>
    <submittedName>
        <fullName evidence="1">Uncharacterized protein</fullName>
    </submittedName>
</protein>
<dbReference type="AlphaFoldDB" id="N9UZV7"/>